<keyword evidence="2" id="KW-1185">Reference proteome</keyword>
<evidence type="ECO:0000313" key="1">
    <source>
        <dbReference type="EMBL" id="KAK3065211.1"/>
    </source>
</evidence>
<protein>
    <submittedName>
        <fullName evidence="1">Uncharacterized protein</fullName>
    </submittedName>
</protein>
<organism evidence="1 2">
    <name type="scientific">Coniosporium uncinatum</name>
    <dbReference type="NCBI Taxonomy" id="93489"/>
    <lineage>
        <taxon>Eukaryota</taxon>
        <taxon>Fungi</taxon>
        <taxon>Dikarya</taxon>
        <taxon>Ascomycota</taxon>
        <taxon>Pezizomycotina</taxon>
        <taxon>Dothideomycetes</taxon>
        <taxon>Dothideomycetes incertae sedis</taxon>
        <taxon>Coniosporium</taxon>
    </lineage>
</organism>
<name>A0ACC3DCT6_9PEZI</name>
<dbReference type="Proteomes" id="UP001186974">
    <property type="component" value="Unassembled WGS sequence"/>
</dbReference>
<evidence type="ECO:0000313" key="2">
    <source>
        <dbReference type="Proteomes" id="UP001186974"/>
    </source>
</evidence>
<dbReference type="EMBL" id="JAWDJW010006348">
    <property type="protein sequence ID" value="KAK3065211.1"/>
    <property type="molecule type" value="Genomic_DNA"/>
</dbReference>
<comment type="caution">
    <text evidence="1">The sequence shown here is derived from an EMBL/GenBank/DDBJ whole genome shotgun (WGS) entry which is preliminary data.</text>
</comment>
<proteinExistence type="predicted"/>
<accession>A0ACC3DCT6</accession>
<sequence>MGVMLLGSSPSIAQARQIRKSIGGGMRQAGVLSAAVGTAVEEQFGHGEWDDGGKLRAVHRMAKTVGKMWTAKGDMLMNPIETNQVWLDLNSIGIEPAQWADYAEGQANVDEGTRGPRAPNQRRNGAALREFYGLNSAAPVDATSGTQGESVEKEDGELSELDREGFDAEEYVRDVLESEGLEGVLRVESRLINGQCGQNAAIVRKC</sequence>
<gene>
    <name evidence="1" type="ORF">LTS18_005997</name>
</gene>
<reference evidence="1" key="1">
    <citation type="submission" date="2024-09" db="EMBL/GenBank/DDBJ databases">
        <title>Black Yeasts Isolated from many extreme environments.</title>
        <authorList>
            <person name="Coleine C."/>
            <person name="Stajich J.E."/>
            <person name="Selbmann L."/>
        </authorList>
    </citation>
    <scope>NUCLEOTIDE SEQUENCE</scope>
    <source>
        <strain evidence="1">CCFEE 5737</strain>
    </source>
</reference>